<comment type="caution">
    <text evidence="11">The sequence shown here is derived from an EMBL/GenBank/DDBJ whole genome shotgun (WGS) entry which is preliminary data.</text>
</comment>
<name>A0A1V3GCY9_9BACL</name>
<proteinExistence type="inferred from homology"/>
<sequence>MILKMRLILITIRPYLSMRDVRKTFRLLAPFIRKYWKAYIILFSLLGVDIALILSFAWFFGNITDAAIHSDLERIKDLILIGIILTGLSIGSGFVSIYYDTVATNAVKKDLKDNLLHHILRLPASSTSKVHSGELLSHFTNDIHSVDGVIGSSLINFIRLPFIYVAVFIYLFQINWMLCLLSMIIAPIAVASSIGFGFLLRRNSRQIHDLYGQINTVLNEIFQGLPVIRSFLMEKGFYKKHATKNEQLYQLELQNAKLQGWFSAGGELISSLSYLISISLGAYFVSVKILTIGALLTFINLVHHLVYPLTDLASKWAGFQHSVSALERIFNILEQKSESLNLPVYTPLVRRSVGIEFENVTFGYEKNNSVFKDLSIEIPENKVVALVGPSGAGKSTLFNLLQGFYQPRSGQILLNGIPTTRLSISELRSAIAFVPQETYLFAGTIRENLLFASPGVTEEKMMSAAESAYIHEFICSLPEGYNTEIGERGIKLSGGQKQRIAIARAILKDAPILLLDEATSALDNETEHRVQKALNNLMKNRTTIVIAHRLSTIQHADVIMVMDEGEIVQTGTHQELINVNGLYRTLQGLPLNNRLKMYS</sequence>
<evidence type="ECO:0000256" key="2">
    <source>
        <dbReference type="ARBA" id="ARBA00005417"/>
    </source>
</evidence>
<keyword evidence="6 8" id="KW-1133">Transmembrane helix</keyword>
<dbReference type="Proteomes" id="UP000188597">
    <property type="component" value="Unassembled WGS sequence"/>
</dbReference>
<evidence type="ECO:0000256" key="1">
    <source>
        <dbReference type="ARBA" id="ARBA00004651"/>
    </source>
</evidence>
<keyword evidence="3 8" id="KW-0812">Transmembrane</keyword>
<dbReference type="Pfam" id="PF00664">
    <property type="entry name" value="ABC_membrane"/>
    <property type="match status" value="1"/>
</dbReference>
<evidence type="ECO:0000256" key="3">
    <source>
        <dbReference type="ARBA" id="ARBA00022692"/>
    </source>
</evidence>
<dbReference type="SUPFAM" id="SSF90123">
    <property type="entry name" value="ABC transporter transmembrane region"/>
    <property type="match status" value="1"/>
</dbReference>
<dbReference type="InterPro" id="IPR027417">
    <property type="entry name" value="P-loop_NTPase"/>
</dbReference>
<keyword evidence="5" id="KW-0067">ATP-binding</keyword>
<evidence type="ECO:0000313" key="12">
    <source>
        <dbReference type="Proteomes" id="UP000188597"/>
    </source>
</evidence>
<dbReference type="Gene3D" id="3.40.50.300">
    <property type="entry name" value="P-loop containing nucleotide triphosphate hydrolases"/>
    <property type="match status" value="1"/>
</dbReference>
<dbReference type="InterPro" id="IPR003439">
    <property type="entry name" value="ABC_transporter-like_ATP-bd"/>
</dbReference>
<dbReference type="GO" id="GO:0005886">
    <property type="term" value="C:plasma membrane"/>
    <property type="evidence" value="ECO:0007669"/>
    <property type="project" value="UniProtKB-SubCell"/>
</dbReference>
<evidence type="ECO:0000256" key="7">
    <source>
        <dbReference type="ARBA" id="ARBA00023136"/>
    </source>
</evidence>
<feature type="domain" description="ABC transporter" evidence="9">
    <location>
        <begin position="355"/>
        <end position="589"/>
    </location>
</feature>
<feature type="transmembrane region" description="Helical" evidence="8">
    <location>
        <begin position="280"/>
        <end position="302"/>
    </location>
</feature>
<accession>A0A1V3GCY9</accession>
<dbReference type="PROSITE" id="PS50893">
    <property type="entry name" value="ABC_TRANSPORTER_2"/>
    <property type="match status" value="1"/>
</dbReference>
<organism evidence="11 12">
    <name type="scientific">Fictibacillus arsenicus</name>
    <dbReference type="NCBI Taxonomy" id="255247"/>
    <lineage>
        <taxon>Bacteria</taxon>
        <taxon>Bacillati</taxon>
        <taxon>Bacillota</taxon>
        <taxon>Bacilli</taxon>
        <taxon>Bacillales</taxon>
        <taxon>Fictibacillaceae</taxon>
        <taxon>Fictibacillus</taxon>
    </lineage>
</organism>
<evidence type="ECO:0000313" key="11">
    <source>
        <dbReference type="EMBL" id="OOE14572.1"/>
    </source>
</evidence>
<evidence type="ECO:0000256" key="6">
    <source>
        <dbReference type="ARBA" id="ARBA00022989"/>
    </source>
</evidence>
<feature type="transmembrane region" description="Helical" evidence="8">
    <location>
        <begin position="154"/>
        <end position="174"/>
    </location>
</feature>
<dbReference type="PANTHER" id="PTHR24221:SF654">
    <property type="entry name" value="ATP-BINDING CASSETTE SUB-FAMILY B MEMBER 6"/>
    <property type="match status" value="1"/>
</dbReference>
<dbReference type="CDD" id="cd07346">
    <property type="entry name" value="ABC_6TM_exporters"/>
    <property type="match status" value="1"/>
</dbReference>
<evidence type="ECO:0000256" key="5">
    <source>
        <dbReference type="ARBA" id="ARBA00022840"/>
    </source>
</evidence>
<reference evidence="11 12" key="1">
    <citation type="submission" date="2016-11" db="EMBL/GenBank/DDBJ databases">
        <authorList>
            <person name="Jaros S."/>
            <person name="Januszkiewicz K."/>
            <person name="Wedrychowicz H."/>
        </authorList>
    </citation>
    <scope>NUCLEOTIDE SEQUENCE [LARGE SCALE GENOMIC DNA]</scope>
    <source>
        <strain evidence="11 12">Con a/3</strain>
    </source>
</reference>
<dbReference type="SUPFAM" id="SSF52540">
    <property type="entry name" value="P-loop containing nucleoside triphosphate hydrolases"/>
    <property type="match status" value="1"/>
</dbReference>
<dbReference type="InterPro" id="IPR017871">
    <property type="entry name" value="ABC_transporter-like_CS"/>
</dbReference>
<dbReference type="Pfam" id="PF00005">
    <property type="entry name" value="ABC_tran"/>
    <property type="match status" value="1"/>
</dbReference>
<dbReference type="PROSITE" id="PS50929">
    <property type="entry name" value="ABC_TM1F"/>
    <property type="match status" value="1"/>
</dbReference>
<feature type="transmembrane region" description="Helical" evidence="8">
    <location>
        <begin position="180"/>
        <end position="200"/>
    </location>
</feature>
<evidence type="ECO:0000256" key="8">
    <source>
        <dbReference type="SAM" id="Phobius"/>
    </source>
</evidence>
<dbReference type="PROSITE" id="PS00211">
    <property type="entry name" value="ABC_TRANSPORTER_1"/>
    <property type="match status" value="1"/>
</dbReference>
<dbReference type="AlphaFoldDB" id="A0A1V3GCY9"/>
<comment type="subcellular location">
    <subcellularLocation>
        <location evidence="1">Cell membrane</location>
        <topology evidence="1">Multi-pass membrane protein</topology>
    </subcellularLocation>
</comment>
<keyword evidence="7 8" id="KW-0472">Membrane</keyword>
<evidence type="ECO:0000259" key="10">
    <source>
        <dbReference type="PROSITE" id="PS50929"/>
    </source>
</evidence>
<dbReference type="InterPro" id="IPR039421">
    <property type="entry name" value="Type_1_exporter"/>
</dbReference>
<dbReference type="Gene3D" id="1.20.1560.10">
    <property type="entry name" value="ABC transporter type 1, transmembrane domain"/>
    <property type="match status" value="1"/>
</dbReference>
<keyword evidence="4" id="KW-0547">Nucleotide-binding</keyword>
<dbReference type="InterPro" id="IPR036640">
    <property type="entry name" value="ABC1_TM_sf"/>
</dbReference>
<protein>
    <submittedName>
        <fullName evidence="11">ABC transporter permease</fullName>
    </submittedName>
</protein>
<dbReference type="InterPro" id="IPR011527">
    <property type="entry name" value="ABC1_TM_dom"/>
</dbReference>
<feature type="domain" description="ABC transmembrane type-1" evidence="10">
    <location>
        <begin position="40"/>
        <end position="321"/>
    </location>
</feature>
<feature type="transmembrane region" description="Helical" evidence="8">
    <location>
        <begin position="38"/>
        <end position="59"/>
    </location>
</feature>
<dbReference type="GO" id="GO:0016887">
    <property type="term" value="F:ATP hydrolysis activity"/>
    <property type="evidence" value="ECO:0007669"/>
    <property type="project" value="InterPro"/>
</dbReference>
<gene>
    <name evidence="11" type="ORF">UN64_05110</name>
</gene>
<dbReference type="FunFam" id="3.40.50.300:FF:000218">
    <property type="entry name" value="Multidrug ABC transporter ATP-binding protein"/>
    <property type="match status" value="1"/>
</dbReference>
<comment type="similarity">
    <text evidence="2">Belongs to the ABC transporter superfamily.</text>
</comment>
<dbReference type="EMBL" id="MQMF01000001">
    <property type="protein sequence ID" value="OOE14572.1"/>
    <property type="molecule type" value="Genomic_DNA"/>
</dbReference>
<feature type="transmembrane region" description="Helical" evidence="8">
    <location>
        <begin position="79"/>
        <end position="99"/>
    </location>
</feature>
<evidence type="ECO:0000259" key="9">
    <source>
        <dbReference type="PROSITE" id="PS50893"/>
    </source>
</evidence>
<dbReference type="GO" id="GO:0140359">
    <property type="term" value="F:ABC-type transporter activity"/>
    <property type="evidence" value="ECO:0007669"/>
    <property type="project" value="InterPro"/>
</dbReference>
<dbReference type="RefSeq" id="WP_077360329.1">
    <property type="nucleotide sequence ID" value="NZ_MQMF01000001.1"/>
</dbReference>
<dbReference type="OrthoDB" id="9770415at2"/>
<dbReference type="PANTHER" id="PTHR24221">
    <property type="entry name" value="ATP-BINDING CASSETTE SUB-FAMILY B"/>
    <property type="match status" value="1"/>
</dbReference>
<evidence type="ECO:0000256" key="4">
    <source>
        <dbReference type="ARBA" id="ARBA00022741"/>
    </source>
</evidence>
<dbReference type="SMART" id="SM00382">
    <property type="entry name" value="AAA"/>
    <property type="match status" value="1"/>
</dbReference>
<dbReference type="GO" id="GO:0005524">
    <property type="term" value="F:ATP binding"/>
    <property type="evidence" value="ECO:0007669"/>
    <property type="project" value="UniProtKB-KW"/>
</dbReference>
<dbReference type="InterPro" id="IPR003593">
    <property type="entry name" value="AAA+_ATPase"/>
</dbReference>
<dbReference type="GO" id="GO:0034040">
    <property type="term" value="F:ATPase-coupled lipid transmembrane transporter activity"/>
    <property type="evidence" value="ECO:0007669"/>
    <property type="project" value="TreeGrafter"/>
</dbReference>